<evidence type="ECO:0000256" key="1">
    <source>
        <dbReference type="SAM" id="Phobius"/>
    </source>
</evidence>
<gene>
    <name evidence="2" type="ORF">GCM10009030_17960</name>
</gene>
<organism evidence="2 3">
    <name type="scientific">Haloarcula pellucida</name>
    <dbReference type="NCBI Taxonomy" id="1427151"/>
    <lineage>
        <taxon>Archaea</taxon>
        <taxon>Methanobacteriati</taxon>
        <taxon>Methanobacteriota</taxon>
        <taxon>Stenosarchaea group</taxon>
        <taxon>Halobacteria</taxon>
        <taxon>Halobacteriales</taxon>
        <taxon>Haloarculaceae</taxon>
        <taxon>Haloarcula</taxon>
    </lineage>
</organism>
<name>A0A830GK66_9EURY</name>
<reference evidence="2" key="2">
    <citation type="submission" date="2020-09" db="EMBL/GenBank/DDBJ databases">
        <authorList>
            <person name="Sun Q."/>
            <person name="Ohkuma M."/>
        </authorList>
    </citation>
    <scope>NUCLEOTIDE SEQUENCE</scope>
    <source>
        <strain evidence="2">JCM 17820</strain>
    </source>
</reference>
<accession>A0A830GK66</accession>
<dbReference type="Proteomes" id="UP000605784">
    <property type="component" value="Unassembled WGS sequence"/>
</dbReference>
<proteinExistence type="predicted"/>
<reference evidence="2" key="1">
    <citation type="journal article" date="2014" name="Int. J. Syst. Evol. Microbiol.">
        <title>Complete genome sequence of Corynebacterium casei LMG S-19264T (=DSM 44701T), isolated from a smear-ripened cheese.</title>
        <authorList>
            <consortium name="US DOE Joint Genome Institute (JGI-PGF)"/>
            <person name="Walter F."/>
            <person name="Albersmeier A."/>
            <person name="Kalinowski J."/>
            <person name="Ruckert C."/>
        </authorList>
    </citation>
    <scope>NUCLEOTIDE SEQUENCE</scope>
    <source>
        <strain evidence="2">JCM 17820</strain>
    </source>
</reference>
<dbReference type="RefSeq" id="WP_188996604.1">
    <property type="nucleotide sequence ID" value="NZ_BMOU01000002.1"/>
</dbReference>
<keyword evidence="1" id="KW-0812">Transmembrane</keyword>
<evidence type="ECO:0000313" key="2">
    <source>
        <dbReference type="EMBL" id="GGN93009.1"/>
    </source>
</evidence>
<keyword evidence="1" id="KW-1133">Transmembrane helix</keyword>
<dbReference type="AlphaFoldDB" id="A0A830GK66"/>
<dbReference type="EMBL" id="BMOU01000002">
    <property type="protein sequence ID" value="GGN93009.1"/>
    <property type="molecule type" value="Genomic_DNA"/>
</dbReference>
<comment type="caution">
    <text evidence="2">The sequence shown here is derived from an EMBL/GenBank/DDBJ whole genome shotgun (WGS) entry which is preliminary data.</text>
</comment>
<sequence>MYSILPPSSEPLADIAVTLGLLGLTFGMLLGVPLFATVRTRVPGYDETAPRDTSESRRRR</sequence>
<keyword evidence="3" id="KW-1185">Reference proteome</keyword>
<evidence type="ECO:0000313" key="3">
    <source>
        <dbReference type="Proteomes" id="UP000605784"/>
    </source>
</evidence>
<feature type="transmembrane region" description="Helical" evidence="1">
    <location>
        <begin position="15"/>
        <end position="36"/>
    </location>
</feature>
<protein>
    <submittedName>
        <fullName evidence="2">Uncharacterized protein</fullName>
    </submittedName>
</protein>
<keyword evidence="1" id="KW-0472">Membrane</keyword>